<gene>
    <name evidence="3" type="ORF">FSB75_09130</name>
</gene>
<dbReference type="Proteomes" id="UP000321204">
    <property type="component" value="Chromosome"/>
</dbReference>
<dbReference type="GO" id="GO:0006629">
    <property type="term" value="P:lipid metabolic process"/>
    <property type="evidence" value="ECO:0007669"/>
    <property type="project" value="InterPro"/>
</dbReference>
<proteinExistence type="predicted"/>
<dbReference type="AlphaFoldDB" id="A0A5B8UHR7"/>
<dbReference type="InterPro" id="IPR005804">
    <property type="entry name" value="FA_desaturase_dom"/>
</dbReference>
<dbReference type="PANTHER" id="PTHR36459:SF1">
    <property type="entry name" value="FATTY ACID DESATURASE DOMAIN-CONTAINING PROTEIN-RELATED"/>
    <property type="match status" value="1"/>
</dbReference>
<dbReference type="PANTHER" id="PTHR36459">
    <property type="entry name" value="ORF"/>
    <property type="match status" value="1"/>
</dbReference>
<dbReference type="Pfam" id="PF00487">
    <property type="entry name" value="FA_desaturase"/>
    <property type="match status" value="1"/>
</dbReference>
<dbReference type="OrthoDB" id="634389at2"/>
<keyword evidence="1" id="KW-1133">Transmembrane helix</keyword>
<keyword evidence="1" id="KW-0472">Membrane</keyword>
<dbReference type="EMBL" id="CP042433">
    <property type="protein sequence ID" value="QEC56048.1"/>
    <property type="molecule type" value="Genomic_DNA"/>
</dbReference>
<keyword evidence="4" id="KW-1185">Reference proteome</keyword>
<evidence type="ECO:0000256" key="1">
    <source>
        <dbReference type="SAM" id="Phobius"/>
    </source>
</evidence>
<dbReference type="RefSeq" id="WP_146785962.1">
    <property type="nucleotide sequence ID" value="NZ_BAABIO010000001.1"/>
</dbReference>
<accession>A0A5B8UHR7</accession>
<keyword evidence="1" id="KW-0812">Transmembrane</keyword>
<evidence type="ECO:0000313" key="4">
    <source>
        <dbReference type="Proteomes" id="UP000321204"/>
    </source>
</evidence>
<feature type="transmembrane region" description="Helical" evidence="1">
    <location>
        <begin position="61"/>
        <end position="82"/>
    </location>
</feature>
<organism evidence="3 4">
    <name type="scientific">Flavisolibacter ginsenosidimutans</name>
    <dbReference type="NCBI Taxonomy" id="661481"/>
    <lineage>
        <taxon>Bacteria</taxon>
        <taxon>Pseudomonadati</taxon>
        <taxon>Bacteroidota</taxon>
        <taxon>Chitinophagia</taxon>
        <taxon>Chitinophagales</taxon>
        <taxon>Chitinophagaceae</taxon>
        <taxon>Flavisolibacter</taxon>
    </lineage>
</organism>
<protein>
    <submittedName>
        <fullName evidence="3">Fatty acid desaturase</fullName>
    </submittedName>
</protein>
<evidence type="ECO:0000259" key="2">
    <source>
        <dbReference type="Pfam" id="PF00487"/>
    </source>
</evidence>
<feature type="transmembrane region" description="Helical" evidence="1">
    <location>
        <begin position="188"/>
        <end position="212"/>
    </location>
</feature>
<evidence type="ECO:0000313" key="3">
    <source>
        <dbReference type="EMBL" id="QEC56048.1"/>
    </source>
</evidence>
<dbReference type="KEGG" id="fgg:FSB75_09130"/>
<sequence>MAIVLTDPAFFAKERWNKLDNFALKFINDKRDLPFIYLTLKITVTVIPFALLLFFANDIHWLFYVAYFALYIFFLGPYVLMLHNTCHRKLFKKKYTFLTKYIHWFVGLFFGQTPETYFHHHIAMHHAENNLEEDLSSTMSYKRDSIRSFLHYLIHFYFLGVLHLSFYFSKKNRHKFAWRVLAGETIYILLVVGLCFFNLKATLVVFILPLLFTRFSMMAGNWAQHAFIDEKQPENVYTNSITCINTVYNKKCFNDGYHIGHHLRSSLHWTEMPADFLKNIEKYRLNKAVVFAGLDYFQIWFLLMTKNYGYLSKRFVSLTDQPQASNEIQAFLRSRTRRISQ</sequence>
<reference evidence="3 4" key="1">
    <citation type="journal article" date="2015" name="Int. J. Syst. Evol. Microbiol.">
        <title>Flavisolibacter ginsenosidimutans sp. nov., with ginsenoside-converting activity isolated from soil used for cultivating ginseng.</title>
        <authorList>
            <person name="Zhao Y."/>
            <person name="Liu Q."/>
            <person name="Kang M.S."/>
            <person name="Jin F."/>
            <person name="Yu H."/>
            <person name="Im W.T."/>
        </authorList>
    </citation>
    <scope>NUCLEOTIDE SEQUENCE [LARGE SCALE GENOMIC DNA]</scope>
    <source>
        <strain evidence="3 4">Gsoil 636</strain>
    </source>
</reference>
<name>A0A5B8UHR7_9BACT</name>
<feature type="transmembrane region" description="Helical" evidence="1">
    <location>
        <begin position="149"/>
        <end position="168"/>
    </location>
</feature>
<feature type="transmembrane region" description="Helical" evidence="1">
    <location>
        <begin position="35"/>
        <end position="55"/>
    </location>
</feature>
<feature type="domain" description="Fatty acid desaturase" evidence="2">
    <location>
        <begin position="60"/>
        <end position="276"/>
    </location>
</feature>